<keyword evidence="1" id="KW-1133">Transmembrane helix</keyword>
<dbReference type="EMBL" id="PTPZ01000001">
    <property type="protein sequence ID" value="PPZ92712.1"/>
    <property type="molecule type" value="Genomic_DNA"/>
</dbReference>
<organism evidence="2 3">
    <name type="scientific">Cloacibacterium normanense</name>
    <dbReference type="NCBI Taxonomy" id="237258"/>
    <lineage>
        <taxon>Bacteria</taxon>
        <taxon>Pseudomonadati</taxon>
        <taxon>Bacteroidota</taxon>
        <taxon>Flavobacteriia</taxon>
        <taxon>Flavobacteriales</taxon>
        <taxon>Weeksellaceae</taxon>
    </lineage>
</organism>
<dbReference type="AlphaFoldDB" id="A0A2S7I827"/>
<sequence length="134" mass="15983">MTVNYSKKRLFFNLFLGILWFFIGASYLVGEEKLMWHHYGFVVIGLLYLSTFLFEFFKKYFKITSQEIVLFGLKNKKIAFKDLLEIKYFAGDYILKDKNQSINIVKTQIEKNQLEDSENMWNEVKSTFENSTQP</sequence>
<evidence type="ECO:0000313" key="3">
    <source>
        <dbReference type="Proteomes" id="UP000238565"/>
    </source>
</evidence>
<gene>
    <name evidence="2" type="ORF">C3729_01500</name>
</gene>
<accession>A0A2S7I827</accession>
<proteinExistence type="predicted"/>
<keyword evidence="1" id="KW-0812">Transmembrane</keyword>
<comment type="caution">
    <text evidence="2">The sequence shown here is derived from an EMBL/GenBank/DDBJ whole genome shotgun (WGS) entry which is preliminary data.</text>
</comment>
<name>A0A2S7I827_9FLAO</name>
<keyword evidence="1" id="KW-0472">Membrane</keyword>
<reference evidence="2 3" key="1">
    <citation type="submission" date="2018-02" db="EMBL/GenBank/DDBJ databases">
        <title>Draft genome sequence of bacterial isolates from marine environment.</title>
        <authorList>
            <person name="Singh S.K."/>
            <person name="Hill R."/>
            <person name="Major S."/>
            <person name="Cai H."/>
            <person name="Li Y."/>
        </authorList>
    </citation>
    <scope>NUCLEOTIDE SEQUENCE [LARGE SCALE GENOMIC DNA]</scope>
    <source>
        <strain evidence="2 3">IMET F</strain>
    </source>
</reference>
<dbReference type="Proteomes" id="UP000238565">
    <property type="component" value="Unassembled WGS sequence"/>
</dbReference>
<protein>
    <submittedName>
        <fullName evidence="2">Uncharacterized protein</fullName>
    </submittedName>
</protein>
<feature type="transmembrane region" description="Helical" evidence="1">
    <location>
        <begin position="36"/>
        <end position="57"/>
    </location>
</feature>
<evidence type="ECO:0000256" key="1">
    <source>
        <dbReference type="SAM" id="Phobius"/>
    </source>
</evidence>
<feature type="transmembrane region" description="Helical" evidence="1">
    <location>
        <begin position="12"/>
        <end position="30"/>
    </location>
</feature>
<evidence type="ECO:0000313" key="2">
    <source>
        <dbReference type="EMBL" id="PPZ92712.1"/>
    </source>
</evidence>
<dbReference type="RefSeq" id="WP_104792516.1">
    <property type="nucleotide sequence ID" value="NZ_PTPZ01000001.1"/>
</dbReference>